<sequence length="167" mass="18248">MLIVTEVTSDGVALGYYLWGPPKKLSWQKESPAGYVNFAAKINNGKLEFKSGDVPMDAKVSGSTMTLHSVNPSPQDGHSKTATIKLSPLWRLSSQNGSVQKQELSERRSTTSERTVKPKRPGPKVALQGDPRRGKMAGPSMEDRYRACRKLVKGFAQREACARNGGT</sequence>
<evidence type="ECO:0000313" key="3">
    <source>
        <dbReference type="Proteomes" id="UP000544122"/>
    </source>
</evidence>
<organism evidence="2 3">
    <name type="scientific">Bradyrhizobium australiense</name>
    <dbReference type="NCBI Taxonomy" id="2721161"/>
    <lineage>
        <taxon>Bacteria</taxon>
        <taxon>Pseudomonadati</taxon>
        <taxon>Pseudomonadota</taxon>
        <taxon>Alphaproteobacteria</taxon>
        <taxon>Hyphomicrobiales</taxon>
        <taxon>Nitrobacteraceae</taxon>
        <taxon>Bradyrhizobium</taxon>
    </lineage>
</organism>
<evidence type="ECO:0000256" key="1">
    <source>
        <dbReference type="SAM" id="MobiDB-lite"/>
    </source>
</evidence>
<feature type="compositionally biased region" description="Polar residues" evidence="1">
    <location>
        <begin position="92"/>
        <end position="102"/>
    </location>
</feature>
<dbReference type="AlphaFoldDB" id="A0A7Y4GVD5"/>
<reference evidence="2 3" key="1">
    <citation type="submission" date="2020-03" db="EMBL/GenBank/DDBJ databases">
        <title>Bradyrhizobium diversity isolated from nodules of Indigofera sp.</title>
        <authorList>
            <person name="Klepa M."/>
            <person name="Helene L."/>
            <person name="Hungria M."/>
        </authorList>
    </citation>
    <scope>NUCLEOTIDE SEQUENCE [LARGE SCALE GENOMIC DNA]</scope>
    <source>
        <strain evidence="2 3">WSM 1791</strain>
    </source>
</reference>
<feature type="compositionally biased region" description="Polar residues" evidence="1">
    <location>
        <begin position="65"/>
        <end position="84"/>
    </location>
</feature>
<gene>
    <name evidence="2" type="ORF">HCN58_24405</name>
</gene>
<protein>
    <submittedName>
        <fullName evidence="2">Uncharacterized protein</fullName>
    </submittedName>
</protein>
<name>A0A7Y4GVD5_9BRAD</name>
<comment type="caution">
    <text evidence="2">The sequence shown here is derived from an EMBL/GenBank/DDBJ whole genome shotgun (WGS) entry which is preliminary data.</text>
</comment>
<keyword evidence="3" id="KW-1185">Reference proteome</keyword>
<evidence type="ECO:0000313" key="2">
    <source>
        <dbReference type="EMBL" id="NOJ42684.1"/>
    </source>
</evidence>
<proteinExistence type="predicted"/>
<dbReference type="Proteomes" id="UP000544122">
    <property type="component" value="Unassembled WGS sequence"/>
</dbReference>
<accession>A0A7Y4GVD5</accession>
<feature type="compositionally biased region" description="Basic and acidic residues" evidence="1">
    <location>
        <begin position="103"/>
        <end position="116"/>
    </location>
</feature>
<dbReference type="RefSeq" id="WP_171581925.1">
    <property type="nucleotide sequence ID" value="NZ_JAAVLX010000008.1"/>
</dbReference>
<feature type="region of interest" description="Disordered" evidence="1">
    <location>
        <begin position="65"/>
        <end position="142"/>
    </location>
</feature>
<dbReference type="EMBL" id="JAAVLX010000008">
    <property type="protein sequence ID" value="NOJ42684.1"/>
    <property type="molecule type" value="Genomic_DNA"/>
</dbReference>